<comment type="caution">
    <text evidence="1">The sequence shown here is derived from an EMBL/GenBank/DDBJ whole genome shotgun (WGS) entry which is preliminary data.</text>
</comment>
<dbReference type="EMBL" id="LJIJ01001946">
    <property type="protein sequence ID" value="ODM90477.1"/>
    <property type="molecule type" value="Genomic_DNA"/>
</dbReference>
<reference evidence="1 2" key="1">
    <citation type="journal article" date="2016" name="Genome Biol. Evol.">
        <title>Gene Family Evolution Reflects Adaptation to Soil Environmental Stressors in the Genome of the Collembolan Orchesella cincta.</title>
        <authorList>
            <person name="Faddeeva-Vakhrusheva A."/>
            <person name="Derks M.F."/>
            <person name="Anvar S.Y."/>
            <person name="Agamennone V."/>
            <person name="Suring W."/>
            <person name="Smit S."/>
            <person name="van Straalen N.M."/>
            <person name="Roelofs D."/>
        </authorList>
    </citation>
    <scope>NUCLEOTIDE SEQUENCE [LARGE SCALE GENOMIC DNA]</scope>
    <source>
        <tissue evidence="1">Mixed pool</tissue>
    </source>
</reference>
<evidence type="ECO:0000313" key="2">
    <source>
        <dbReference type="Proteomes" id="UP000094527"/>
    </source>
</evidence>
<dbReference type="Proteomes" id="UP000094527">
    <property type="component" value="Unassembled WGS sequence"/>
</dbReference>
<protein>
    <submittedName>
        <fullName evidence="1">Uncharacterized protein</fullName>
    </submittedName>
</protein>
<proteinExistence type="predicted"/>
<organism evidence="1 2">
    <name type="scientific">Orchesella cincta</name>
    <name type="common">Springtail</name>
    <name type="synonym">Podura cincta</name>
    <dbReference type="NCBI Taxonomy" id="48709"/>
    <lineage>
        <taxon>Eukaryota</taxon>
        <taxon>Metazoa</taxon>
        <taxon>Ecdysozoa</taxon>
        <taxon>Arthropoda</taxon>
        <taxon>Hexapoda</taxon>
        <taxon>Collembola</taxon>
        <taxon>Entomobryomorpha</taxon>
        <taxon>Entomobryoidea</taxon>
        <taxon>Orchesellidae</taxon>
        <taxon>Orchesellinae</taxon>
        <taxon>Orchesella</taxon>
    </lineage>
</organism>
<gene>
    <name evidence="1" type="ORF">Ocin01_16204</name>
</gene>
<keyword evidence="2" id="KW-1185">Reference proteome</keyword>
<sequence>MGHTSFAESWGQDARTVKCNLPLSWKEV</sequence>
<evidence type="ECO:0000313" key="1">
    <source>
        <dbReference type="EMBL" id="ODM90477.1"/>
    </source>
</evidence>
<name>A0A1D2MBV1_ORCCI</name>
<dbReference type="AlphaFoldDB" id="A0A1D2MBV1"/>
<accession>A0A1D2MBV1</accession>